<dbReference type="GO" id="GO:0003723">
    <property type="term" value="F:RNA binding"/>
    <property type="evidence" value="ECO:0007669"/>
    <property type="project" value="UniProtKB-UniRule"/>
</dbReference>
<evidence type="ECO:0000259" key="7">
    <source>
        <dbReference type="Pfam" id="PF01029"/>
    </source>
</evidence>
<evidence type="ECO:0000256" key="3">
    <source>
        <dbReference type="ARBA" id="ARBA00022884"/>
    </source>
</evidence>
<dbReference type="InterPro" id="IPR035926">
    <property type="entry name" value="NusB-like_sf"/>
</dbReference>
<dbReference type="Gene3D" id="1.10.940.10">
    <property type="entry name" value="NusB-like"/>
    <property type="match status" value="1"/>
</dbReference>
<accession>A0A096ALK5</accession>
<keyword evidence="3 6" id="KW-0694">RNA-binding</keyword>
<gene>
    <name evidence="6" type="primary">nusB</name>
    <name evidence="8" type="ORF">HMPREF0872_02415</name>
</gene>
<dbReference type="InterPro" id="IPR006027">
    <property type="entry name" value="NusB_RsmB_TIM44"/>
</dbReference>
<name>A0A096ALK5_9FIRM</name>
<dbReference type="HAMAP" id="MF_00073">
    <property type="entry name" value="NusB"/>
    <property type="match status" value="1"/>
</dbReference>
<keyword evidence="2 6" id="KW-0889">Transcription antitermination</keyword>
<proteinExistence type="inferred from homology"/>
<evidence type="ECO:0000256" key="4">
    <source>
        <dbReference type="ARBA" id="ARBA00023015"/>
    </source>
</evidence>
<evidence type="ECO:0000313" key="9">
    <source>
        <dbReference type="Proteomes" id="UP000029628"/>
    </source>
</evidence>
<sequence>MSNSNKRNRRQARQYVFQTLYANEFHNTIDEMVFPEGYKDGSMDATYVKNTLQGIIAHMQDIDMCMQSFLNKRRVEHLDRIDRAILRLAIYEIKFSDDRLAPSIIINEAVQLAQSFASTSSYRFINGVLDSIVKSK</sequence>
<dbReference type="EMBL" id="JRNT01000006">
    <property type="protein sequence ID" value="KGF47963.1"/>
    <property type="molecule type" value="Genomic_DNA"/>
</dbReference>
<dbReference type="AlphaFoldDB" id="A0A096ALK5"/>
<evidence type="ECO:0000256" key="2">
    <source>
        <dbReference type="ARBA" id="ARBA00022814"/>
    </source>
</evidence>
<reference evidence="8 9" key="1">
    <citation type="submission" date="2014-07" db="EMBL/GenBank/DDBJ databases">
        <authorList>
            <person name="McCorrison J."/>
            <person name="Sanka R."/>
            <person name="Torralba M."/>
            <person name="Gillis M."/>
            <person name="Haft D.H."/>
            <person name="Methe B."/>
            <person name="Sutton G."/>
            <person name="Nelson K.E."/>
        </authorList>
    </citation>
    <scope>NUCLEOTIDE SEQUENCE [LARGE SCALE GENOMIC DNA]</scope>
    <source>
        <strain evidence="8 9">DNF00314</strain>
    </source>
</reference>
<evidence type="ECO:0000256" key="6">
    <source>
        <dbReference type="HAMAP-Rule" id="MF_00073"/>
    </source>
</evidence>
<comment type="function">
    <text evidence="6">Involved in transcription antitermination. Required for transcription of ribosomal RNA (rRNA) genes. Binds specifically to the boxA antiterminator sequence of the ribosomal RNA (rrn) operons.</text>
</comment>
<dbReference type="SUPFAM" id="SSF48013">
    <property type="entry name" value="NusB-like"/>
    <property type="match status" value="1"/>
</dbReference>
<comment type="caution">
    <text evidence="8">The sequence shown here is derived from an EMBL/GenBank/DDBJ whole genome shotgun (WGS) entry which is preliminary data.</text>
</comment>
<feature type="domain" description="NusB/RsmB/TIM44" evidence="7">
    <location>
        <begin position="10"/>
        <end position="134"/>
    </location>
</feature>
<keyword evidence="5 6" id="KW-0804">Transcription</keyword>
<evidence type="ECO:0000313" key="8">
    <source>
        <dbReference type="EMBL" id="KGF47963.1"/>
    </source>
</evidence>
<dbReference type="GO" id="GO:0006353">
    <property type="term" value="P:DNA-templated transcription termination"/>
    <property type="evidence" value="ECO:0007669"/>
    <property type="project" value="UniProtKB-UniRule"/>
</dbReference>
<evidence type="ECO:0000256" key="5">
    <source>
        <dbReference type="ARBA" id="ARBA00023163"/>
    </source>
</evidence>
<dbReference type="eggNOG" id="COG0781">
    <property type="taxonomic scope" value="Bacteria"/>
</dbReference>
<protein>
    <recommendedName>
        <fullName evidence="6">Transcription antitermination protein NusB</fullName>
    </recommendedName>
    <alternativeName>
        <fullName evidence="6">Antitermination factor NusB</fullName>
    </alternativeName>
</protein>
<dbReference type="PANTHER" id="PTHR11078">
    <property type="entry name" value="N UTILIZATION SUBSTANCE PROTEIN B-RELATED"/>
    <property type="match status" value="1"/>
</dbReference>
<dbReference type="PANTHER" id="PTHR11078:SF3">
    <property type="entry name" value="ANTITERMINATION NUSB DOMAIN-CONTAINING PROTEIN"/>
    <property type="match status" value="1"/>
</dbReference>
<keyword evidence="4 6" id="KW-0805">Transcription regulation</keyword>
<dbReference type="GO" id="GO:0005829">
    <property type="term" value="C:cytosol"/>
    <property type="evidence" value="ECO:0007669"/>
    <property type="project" value="TreeGrafter"/>
</dbReference>
<dbReference type="RefSeq" id="WP_038151521.1">
    <property type="nucleotide sequence ID" value="NZ_JRNT01000006.1"/>
</dbReference>
<dbReference type="NCBIfam" id="TIGR01951">
    <property type="entry name" value="nusB"/>
    <property type="match status" value="1"/>
</dbReference>
<dbReference type="GO" id="GO:0031564">
    <property type="term" value="P:transcription antitermination"/>
    <property type="evidence" value="ECO:0007669"/>
    <property type="project" value="UniProtKB-KW"/>
</dbReference>
<evidence type="ECO:0000256" key="1">
    <source>
        <dbReference type="ARBA" id="ARBA00005952"/>
    </source>
</evidence>
<keyword evidence="9" id="KW-1185">Reference proteome</keyword>
<organism evidence="8 9">
    <name type="scientific">Veillonella montpellierensis DNF00314</name>
    <dbReference type="NCBI Taxonomy" id="1401067"/>
    <lineage>
        <taxon>Bacteria</taxon>
        <taxon>Bacillati</taxon>
        <taxon>Bacillota</taxon>
        <taxon>Negativicutes</taxon>
        <taxon>Veillonellales</taxon>
        <taxon>Veillonellaceae</taxon>
        <taxon>Veillonella</taxon>
    </lineage>
</organism>
<comment type="similarity">
    <text evidence="1 6">Belongs to the NusB family.</text>
</comment>
<dbReference type="InterPro" id="IPR011605">
    <property type="entry name" value="NusB_fam"/>
</dbReference>
<dbReference type="Proteomes" id="UP000029628">
    <property type="component" value="Unassembled WGS sequence"/>
</dbReference>
<dbReference type="Pfam" id="PF01029">
    <property type="entry name" value="NusB"/>
    <property type="match status" value="1"/>
</dbReference>